<protein>
    <recommendedName>
        <fullName evidence="5">MYND-type domain-containing protein</fullName>
    </recommendedName>
</protein>
<dbReference type="STRING" id="1095630.A0A2J6T3H1"/>
<keyword evidence="7" id="KW-1185">Reference proteome</keyword>
<dbReference type="PROSITE" id="PS50865">
    <property type="entry name" value="ZF_MYND_2"/>
    <property type="match status" value="1"/>
</dbReference>
<dbReference type="AlphaFoldDB" id="A0A2J6T3H1"/>
<reference evidence="6 7" key="1">
    <citation type="submission" date="2016-04" db="EMBL/GenBank/DDBJ databases">
        <title>A degradative enzymes factory behind the ericoid mycorrhizal symbiosis.</title>
        <authorList>
            <consortium name="DOE Joint Genome Institute"/>
            <person name="Martino E."/>
            <person name="Morin E."/>
            <person name="Grelet G."/>
            <person name="Kuo A."/>
            <person name="Kohler A."/>
            <person name="Daghino S."/>
            <person name="Barry K."/>
            <person name="Choi C."/>
            <person name="Cichocki N."/>
            <person name="Clum A."/>
            <person name="Copeland A."/>
            <person name="Hainaut M."/>
            <person name="Haridas S."/>
            <person name="Labutti K."/>
            <person name="Lindquist E."/>
            <person name="Lipzen A."/>
            <person name="Khouja H.-R."/>
            <person name="Murat C."/>
            <person name="Ohm R."/>
            <person name="Olson A."/>
            <person name="Spatafora J."/>
            <person name="Veneault-Fourrey C."/>
            <person name="Henrissat B."/>
            <person name="Grigoriev I."/>
            <person name="Martin F."/>
            <person name="Perotto S."/>
        </authorList>
    </citation>
    <scope>NUCLEOTIDE SEQUENCE [LARGE SCALE GENOMIC DNA]</scope>
    <source>
        <strain evidence="6 7">E</strain>
    </source>
</reference>
<evidence type="ECO:0000313" key="7">
    <source>
        <dbReference type="Proteomes" id="UP000235371"/>
    </source>
</evidence>
<gene>
    <name evidence="6" type="ORF">K444DRAFT_691671</name>
</gene>
<evidence type="ECO:0000256" key="1">
    <source>
        <dbReference type="ARBA" id="ARBA00022723"/>
    </source>
</evidence>
<dbReference type="InterPro" id="IPR002893">
    <property type="entry name" value="Znf_MYND"/>
</dbReference>
<evidence type="ECO:0000256" key="2">
    <source>
        <dbReference type="ARBA" id="ARBA00022771"/>
    </source>
</evidence>
<keyword evidence="1" id="KW-0479">Metal-binding</keyword>
<keyword evidence="2 4" id="KW-0863">Zinc-finger</keyword>
<dbReference type="RefSeq" id="XP_024734485.1">
    <property type="nucleotide sequence ID" value="XM_024887801.1"/>
</dbReference>
<dbReference type="EMBL" id="KZ613846">
    <property type="protein sequence ID" value="PMD57581.1"/>
    <property type="molecule type" value="Genomic_DNA"/>
</dbReference>
<sequence>MMDLQELVRTFNKLPRSPKTPSGLVDDHWHIAIRHVPLKPPGDLLHLVNPGSQYTHFEGPAQILSVEPATSRADVVLPMLLRSFVNSMGESDPRVTPRGPWSWGTGDEELAKALEEKLKAAGVRDELCMIKVGDAKDMVIEEEVWVSVFDKMKLREGPKCSQCKNPPSGDGKLQVCSRCRKVQCCSRDCQKADWKEHKVVCKYLAKDPSIGALDYYQNFAPHFPEA</sequence>
<dbReference type="Gene3D" id="6.10.140.2220">
    <property type="match status" value="1"/>
</dbReference>
<dbReference type="Proteomes" id="UP000235371">
    <property type="component" value="Unassembled WGS sequence"/>
</dbReference>
<dbReference type="GeneID" id="36595877"/>
<evidence type="ECO:0000256" key="3">
    <source>
        <dbReference type="ARBA" id="ARBA00022833"/>
    </source>
</evidence>
<proteinExistence type="predicted"/>
<keyword evidence="3" id="KW-0862">Zinc</keyword>
<dbReference type="GO" id="GO:0008270">
    <property type="term" value="F:zinc ion binding"/>
    <property type="evidence" value="ECO:0007669"/>
    <property type="project" value="UniProtKB-KW"/>
</dbReference>
<evidence type="ECO:0000313" key="6">
    <source>
        <dbReference type="EMBL" id="PMD57581.1"/>
    </source>
</evidence>
<evidence type="ECO:0000259" key="5">
    <source>
        <dbReference type="PROSITE" id="PS50865"/>
    </source>
</evidence>
<dbReference type="OrthoDB" id="432970at2759"/>
<accession>A0A2J6T3H1</accession>
<feature type="domain" description="MYND-type" evidence="5">
    <location>
        <begin position="160"/>
        <end position="201"/>
    </location>
</feature>
<name>A0A2J6T3H1_9HELO</name>
<dbReference type="SUPFAM" id="SSF144232">
    <property type="entry name" value="HIT/MYND zinc finger-like"/>
    <property type="match status" value="1"/>
</dbReference>
<dbReference type="InParanoid" id="A0A2J6T3H1"/>
<organism evidence="6 7">
    <name type="scientific">Hyaloscypha bicolor E</name>
    <dbReference type="NCBI Taxonomy" id="1095630"/>
    <lineage>
        <taxon>Eukaryota</taxon>
        <taxon>Fungi</taxon>
        <taxon>Dikarya</taxon>
        <taxon>Ascomycota</taxon>
        <taxon>Pezizomycotina</taxon>
        <taxon>Leotiomycetes</taxon>
        <taxon>Helotiales</taxon>
        <taxon>Hyaloscyphaceae</taxon>
        <taxon>Hyaloscypha</taxon>
        <taxon>Hyaloscypha bicolor</taxon>
    </lineage>
</organism>
<dbReference type="Pfam" id="PF01753">
    <property type="entry name" value="zf-MYND"/>
    <property type="match status" value="1"/>
</dbReference>
<evidence type="ECO:0000256" key="4">
    <source>
        <dbReference type="PROSITE-ProRule" id="PRU00134"/>
    </source>
</evidence>